<evidence type="ECO:0000256" key="3">
    <source>
        <dbReference type="ARBA" id="ARBA00022801"/>
    </source>
</evidence>
<comment type="cofactor">
    <cofactor evidence="1">
        <name>Zn(2+)</name>
        <dbReference type="ChEBI" id="CHEBI:29105"/>
    </cofactor>
</comment>
<dbReference type="Gene3D" id="3.40.630.10">
    <property type="entry name" value="Zn peptidases"/>
    <property type="match status" value="1"/>
</dbReference>
<dbReference type="PANTHER" id="PTHR43808:SF31">
    <property type="entry name" value="N-ACETYL-L-CITRULLINE DEACETYLASE"/>
    <property type="match status" value="1"/>
</dbReference>
<dbReference type="GO" id="GO:0009014">
    <property type="term" value="F:succinyl-diaminopimelate desuccinylase activity"/>
    <property type="evidence" value="ECO:0007669"/>
    <property type="project" value="UniProtKB-EC"/>
</dbReference>
<feature type="domain" description="Peptidase M20 dimerisation" evidence="7">
    <location>
        <begin position="174"/>
        <end position="273"/>
    </location>
</feature>
<evidence type="ECO:0000256" key="2">
    <source>
        <dbReference type="ARBA" id="ARBA00022723"/>
    </source>
</evidence>
<dbReference type="PANTHER" id="PTHR43808">
    <property type="entry name" value="ACETYLORNITHINE DEACETYLASE"/>
    <property type="match status" value="1"/>
</dbReference>
<proteinExistence type="predicted"/>
<dbReference type="SUPFAM" id="SSF55031">
    <property type="entry name" value="Bacterial exopeptidase dimerisation domain"/>
    <property type="match status" value="1"/>
</dbReference>
<keyword evidence="5" id="KW-0170">Cobalt</keyword>
<dbReference type="NCBIfam" id="TIGR01900">
    <property type="entry name" value="dapE-gram_pos"/>
    <property type="match status" value="1"/>
</dbReference>
<dbReference type="EMBL" id="CP071091">
    <property type="protein sequence ID" value="QSQ12640.1"/>
    <property type="molecule type" value="Genomic_DNA"/>
</dbReference>
<sequence length="361" mass="38904">MSSSQDLATRLARTTLELCRISSPITQEGPIADFTERWAQQHFPAKDVCRVGHTLLLGNLEDPRPTVALIGHLDTVPAHPSDQGRVPRIEGERVFGLGASDMKGGLAVMMALAEDLRRDTLPVNLAFLFYEREEGAYAESGLIPLFAKRPDLARVKFGIAMEPTDSEVQVGCVGSMQATVRFTGRSAHSARPWQGENAIHKAGPFLAELLAKQRVEVDVDGFRFYEVINATLAKGGRARNVIPEAFELNLNYRFAPGKSIEQAKADVHALVAGRAEVEISDASPSGPVVSGNPLFKKLLAITGLPAASKQAWTDVARFGEWGVDAINYGPGETAQAHQANESAPIAPLAVAYEKLAAFLKG</sequence>
<evidence type="ECO:0000313" key="8">
    <source>
        <dbReference type="EMBL" id="QSQ12640.1"/>
    </source>
</evidence>
<dbReference type="InterPro" id="IPR011650">
    <property type="entry name" value="Peptidase_M20_dimer"/>
</dbReference>
<keyword evidence="9" id="KW-1185">Reference proteome</keyword>
<accession>A0ABX7N4P2</accession>
<dbReference type="Pfam" id="PF01546">
    <property type="entry name" value="Peptidase_M20"/>
    <property type="match status" value="1"/>
</dbReference>
<keyword evidence="3 8" id="KW-0378">Hydrolase</keyword>
<reference evidence="8 9" key="1">
    <citation type="submission" date="2021-02" db="EMBL/GenBank/DDBJ databases">
        <title>De Novo genome assembly of isolated myxobacteria.</title>
        <authorList>
            <person name="Stevens D.C."/>
        </authorList>
    </citation>
    <scope>NUCLEOTIDE SEQUENCE [LARGE SCALE GENOMIC DNA]</scope>
    <source>
        <strain evidence="8 9">SCHIC003</strain>
    </source>
</reference>
<dbReference type="Pfam" id="PF07687">
    <property type="entry name" value="M20_dimer"/>
    <property type="match status" value="1"/>
</dbReference>
<evidence type="ECO:0000256" key="6">
    <source>
        <dbReference type="NCBIfam" id="TIGR01900"/>
    </source>
</evidence>
<evidence type="ECO:0000256" key="4">
    <source>
        <dbReference type="ARBA" id="ARBA00022833"/>
    </source>
</evidence>
<organism evidence="8 9">
    <name type="scientific">Myxococcus landrumensis</name>
    <dbReference type="NCBI Taxonomy" id="2813577"/>
    <lineage>
        <taxon>Bacteria</taxon>
        <taxon>Pseudomonadati</taxon>
        <taxon>Myxococcota</taxon>
        <taxon>Myxococcia</taxon>
        <taxon>Myxococcales</taxon>
        <taxon>Cystobacterineae</taxon>
        <taxon>Myxococcaceae</taxon>
        <taxon>Myxococcus</taxon>
    </lineage>
</organism>
<dbReference type="PROSITE" id="PS00758">
    <property type="entry name" value="ARGE_DAPE_CPG2_1"/>
    <property type="match status" value="1"/>
</dbReference>
<evidence type="ECO:0000256" key="1">
    <source>
        <dbReference type="ARBA" id="ARBA00001947"/>
    </source>
</evidence>
<dbReference type="EC" id="3.5.1.18" evidence="6"/>
<dbReference type="InterPro" id="IPR036264">
    <property type="entry name" value="Bact_exopeptidase_dim_dom"/>
</dbReference>
<protein>
    <recommendedName>
        <fullName evidence="6">Succinyl-diaminopimelate desuccinylase</fullName>
        <ecNumber evidence="6">3.5.1.18</ecNumber>
    </recommendedName>
</protein>
<dbReference type="InterPro" id="IPR050072">
    <property type="entry name" value="Peptidase_M20A"/>
</dbReference>
<dbReference type="RefSeq" id="WP_206714361.1">
    <property type="nucleotide sequence ID" value="NZ_CP071091.1"/>
</dbReference>
<dbReference type="InterPro" id="IPR001261">
    <property type="entry name" value="ArgE/DapE_CS"/>
</dbReference>
<evidence type="ECO:0000256" key="5">
    <source>
        <dbReference type="ARBA" id="ARBA00023285"/>
    </source>
</evidence>
<gene>
    <name evidence="8" type="ORF">JY572_30395</name>
</gene>
<evidence type="ECO:0000259" key="7">
    <source>
        <dbReference type="Pfam" id="PF07687"/>
    </source>
</evidence>
<dbReference type="SUPFAM" id="SSF53187">
    <property type="entry name" value="Zn-dependent exopeptidases"/>
    <property type="match status" value="1"/>
</dbReference>
<dbReference type="Gene3D" id="3.30.70.360">
    <property type="match status" value="1"/>
</dbReference>
<keyword evidence="4" id="KW-0862">Zinc</keyword>
<name>A0ABX7N4P2_9BACT</name>
<dbReference type="InterPro" id="IPR002933">
    <property type="entry name" value="Peptidase_M20"/>
</dbReference>
<dbReference type="InterPro" id="IPR010174">
    <property type="entry name" value="Succinyl-DAP_deSuclase_DapE"/>
</dbReference>
<evidence type="ECO:0000313" key="9">
    <source>
        <dbReference type="Proteomes" id="UP000663090"/>
    </source>
</evidence>
<keyword evidence="2" id="KW-0479">Metal-binding</keyword>
<dbReference type="Proteomes" id="UP000663090">
    <property type="component" value="Chromosome"/>
</dbReference>